<keyword evidence="2" id="KW-1185">Reference proteome</keyword>
<organism evidence="1 2">
    <name type="scientific">Methanophagales virus PBV082</name>
    <dbReference type="NCBI Taxonomy" id="3071307"/>
    <lineage>
        <taxon>Viruses</taxon>
        <taxon>Viruses incertae sedis</taxon>
        <taxon>Itzamnaviridae</taxon>
        <taxon>Pletoitzamnavirus</taxon>
        <taxon>Pletoitzamnavirus pescaderoense</taxon>
    </lineage>
</organism>
<sequence>MQRRRRKSKRRKSKKEGYMVVLGGRNMFPGEIFPTEKDARLAIAYAIRGADNINTAIRYTRAVVKKVNKEPTVSRKI</sequence>
<gene>
    <name evidence="1" type="ORF">EJNHJLOP_00009</name>
</gene>
<accession>A0AA46TEA3</accession>
<reference evidence="1 2" key="1">
    <citation type="submission" date="2022-09" db="EMBL/GenBank/DDBJ databases">
        <title>Evolutionary Diversification of Methanotrophic Ca. Methanophagales (ANME-1) and Their Expansive Virome.</title>
        <authorList>
            <person name="Laso-Perez R."/>
            <person name="Wu F."/>
            <person name="Cremiere A."/>
            <person name="Speth D.R."/>
            <person name="Magyar J.S."/>
            <person name="Krupovic M."/>
            <person name="Orphan V.J."/>
        </authorList>
    </citation>
    <scope>NUCLEOTIDE SEQUENCE [LARGE SCALE GENOMIC DNA]</scope>
    <source>
        <strain evidence="1">PBV082</strain>
    </source>
</reference>
<dbReference type="Proteomes" id="UP001156272">
    <property type="component" value="Segment"/>
</dbReference>
<protein>
    <submittedName>
        <fullName evidence="1">Uncharacterized protein</fullName>
    </submittedName>
</protein>
<name>A0AA46TEA3_9VIRU</name>
<evidence type="ECO:0000313" key="1">
    <source>
        <dbReference type="EMBL" id="UYL64898.1"/>
    </source>
</evidence>
<evidence type="ECO:0000313" key="2">
    <source>
        <dbReference type="Proteomes" id="UP001156272"/>
    </source>
</evidence>
<proteinExistence type="predicted"/>
<dbReference type="EMBL" id="OP413839">
    <property type="protein sequence ID" value="UYL64898.1"/>
    <property type="molecule type" value="Genomic_DNA"/>
</dbReference>